<evidence type="ECO:0000313" key="3">
    <source>
        <dbReference type="RefSeq" id="XP_018481303.1"/>
    </source>
</evidence>
<dbReference type="KEGG" id="rsz:108852299"/>
<sequence>MSDSDEETMATAHLQSIRQRRRPPHSKRRASRDSAAKGKTKSTTWDDDQEMITEDAGSANPVELKEMEEVMILKHAAAKMGVKQMSSTAYLSESEEEAMIMSQEQSIRFLKEITDTDLEIEGSRRRKPPHLVRRDSRDSRVLPKMMWYKPQNRLFMTKEEGERAQEEFLLFVDSLLKAKEEAIVLEKPSQGLKLQN</sequence>
<dbReference type="Proteomes" id="UP000504610">
    <property type="component" value="Chromosome 4"/>
</dbReference>
<reference evidence="3" key="2">
    <citation type="submission" date="2025-08" db="UniProtKB">
        <authorList>
            <consortium name="RefSeq"/>
        </authorList>
    </citation>
    <scope>IDENTIFICATION</scope>
    <source>
        <tissue evidence="3">Leaf</tissue>
    </source>
</reference>
<protein>
    <submittedName>
        <fullName evidence="3">Uncharacterized protein LOC108852299 isoform X1</fullName>
    </submittedName>
</protein>
<evidence type="ECO:0000256" key="1">
    <source>
        <dbReference type="SAM" id="MobiDB-lite"/>
    </source>
</evidence>
<reference evidence="2" key="1">
    <citation type="journal article" date="2019" name="Database">
        <title>The radish genome database (RadishGD): an integrated information resource for radish genomics.</title>
        <authorList>
            <person name="Yu H.J."/>
            <person name="Baek S."/>
            <person name="Lee Y.J."/>
            <person name="Cho A."/>
            <person name="Mun J.H."/>
        </authorList>
    </citation>
    <scope>NUCLEOTIDE SEQUENCE [LARGE SCALE GENOMIC DNA]</scope>
    <source>
        <strain evidence="2">cv. WK10039</strain>
    </source>
</reference>
<dbReference type="RefSeq" id="XP_018481303.1">
    <property type="nucleotide sequence ID" value="XM_018625801.2"/>
</dbReference>
<dbReference type="OrthoDB" id="10403819at2759"/>
<name>A0A6J0NBT3_RAPSA</name>
<proteinExistence type="predicted"/>
<accession>A0A6J0NBT3</accession>
<feature type="compositionally biased region" description="Basic residues" evidence="1">
    <location>
        <begin position="18"/>
        <end position="30"/>
    </location>
</feature>
<dbReference type="AlphaFoldDB" id="A0A6J0NBT3"/>
<evidence type="ECO:0000313" key="2">
    <source>
        <dbReference type="Proteomes" id="UP000504610"/>
    </source>
</evidence>
<feature type="region of interest" description="Disordered" evidence="1">
    <location>
        <begin position="1"/>
        <end position="61"/>
    </location>
</feature>
<gene>
    <name evidence="3" type="primary">LOC108852299</name>
</gene>
<dbReference type="GeneID" id="108852299"/>
<organism evidence="2 3">
    <name type="scientific">Raphanus sativus</name>
    <name type="common">Radish</name>
    <name type="synonym">Raphanus raphanistrum var. sativus</name>
    <dbReference type="NCBI Taxonomy" id="3726"/>
    <lineage>
        <taxon>Eukaryota</taxon>
        <taxon>Viridiplantae</taxon>
        <taxon>Streptophyta</taxon>
        <taxon>Embryophyta</taxon>
        <taxon>Tracheophyta</taxon>
        <taxon>Spermatophyta</taxon>
        <taxon>Magnoliopsida</taxon>
        <taxon>eudicotyledons</taxon>
        <taxon>Gunneridae</taxon>
        <taxon>Pentapetalae</taxon>
        <taxon>rosids</taxon>
        <taxon>malvids</taxon>
        <taxon>Brassicales</taxon>
        <taxon>Brassicaceae</taxon>
        <taxon>Brassiceae</taxon>
        <taxon>Raphanus</taxon>
    </lineage>
</organism>
<keyword evidence="2" id="KW-1185">Reference proteome</keyword>